<keyword evidence="2" id="KW-1185">Reference proteome</keyword>
<protein>
    <submittedName>
        <fullName evidence="1">Uncharacterized protein</fullName>
    </submittedName>
</protein>
<gene>
    <name evidence="1" type="ORF">L596_029478</name>
</gene>
<name>A0A4U5LUS0_STECR</name>
<accession>A0A4U5LUS0</accession>
<dbReference type="Proteomes" id="UP000298663">
    <property type="component" value="Unassembled WGS sequence"/>
</dbReference>
<proteinExistence type="predicted"/>
<reference evidence="1 2" key="2">
    <citation type="journal article" date="2019" name="G3 (Bethesda)">
        <title>Hybrid Assembly of the Genome of the Entomopathogenic Nematode Steinernema carpocapsae Identifies the X-Chromosome.</title>
        <authorList>
            <person name="Serra L."/>
            <person name="Macchietto M."/>
            <person name="Macias-Munoz A."/>
            <person name="McGill C.J."/>
            <person name="Rodriguez I.M."/>
            <person name="Rodriguez B."/>
            <person name="Murad R."/>
            <person name="Mortazavi A."/>
        </authorList>
    </citation>
    <scope>NUCLEOTIDE SEQUENCE [LARGE SCALE GENOMIC DNA]</scope>
    <source>
        <strain evidence="1 2">ALL</strain>
    </source>
</reference>
<comment type="caution">
    <text evidence="1">The sequence shown here is derived from an EMBL/GenBank/DDBJ whole genome shotgun (WGS) entry which is preliminary data.</text>
</comment>
<organism evidence="1 2">
    <name type="scientific">Steinernema carpocapsae</name>
    <name type="common">Entomopathogenic nematode</name>
    <dbReference type="NCBI Taxonomy" id="34508"/>
    <lineage>
        <taxon>Eukaryota</taxon>
        <taxon>Metazoa</taxon>
        <taxon>Ecdysozoa</taxon>
        <taxon>Nematoda</taxon>
        <taxon>Chromadorea</taxon>
        <taxon>Rhabditida</taxon>
        <taxon>Tylenchina</taxon>
        <taxon>Panagrolaimomorpha</taxon>
        <taxon>Strongyloidoidea</taxon>
        <taxon>Steinernematidae</taxon>
        <taxon>Steinernema</taxon>
    </lineage>
</organism>
<dbReference type="EMBL" id="AZBU02000012">
    <property type="protein sequence ID" value="TKR59868.1"/>
    <property type="molecule type" value="Genomic_DNA"/>
</dbReference>
<evidence type="ECO:0000313" key="2">
    <source>
        <dbReference type="Proteomes" id="UP000298663"/>
    </source>
</evidence>
<dbReference type="AlphaFoldDB" id="A0A4U5LUS0"/>
<reference evidence="1 2" key="1">
    <citation type="journal article" date="2015" name="Genome Biol.">
        <title>Comparative genomics of Steinernema reveals deeply conserved gene regulatory networks.</title>
        <authorList>
            <person name="Dillman A.R."/>
            <person name="Macchietto M."/>
            <person name="Porter C.F."/>
            <person name="Rogers A."/>
            <person name="Williams B."/>
            <person name="Antoshechkin I."/>
            <person name="Lee M.M."/>
            <person name="Goodwin Z."/>
            <person name="Lu X."/>
            <person name="Lewis E.E."/>
            <person name="Goodrich-Blair H."/>
            <person name="Stock S.P."/>
            <person name="Adams B.J."/>
            <person name="Sternberg P.W."/>
            <person name="Mortazavi A."/>
        </authorList>
    </citation>
    <scope>NUCLEOTIDE SEQUENCE [LARGE SCALE GENOMIC DNA]</scope>
    <source>
        <strain evidence="1 2">ALL</strain>
    </source>
</reference>
<evidence type="ECO:0000313" key="1">
    <source>
        <dbReference type="EMBL" id="TKR59868.1"/>
    </source>
</evidence>
<sequence>MQRFNIPYGRVSRRNNERRVIVDPEDDRLLTVKDFEEERRGAPPRNSTNAALQVTEVVLQEAPDAAFKDDAPRS</sequence>